<dbReference type="PANTHER" id="PTHR43201:SF5">
    <property type="entry name" value="MEDIUM-CHAIN ACYL-COA LIGASE ACSF2, MITOCHONDRIAL"/>
    <property type="match status" value="1"/>
</dbReference>
<dbReference type="Pfam" id="PF00501">
    <property type="entry name" value="AMP-binding"/>
    <property type="match status" value="1"/>
</dbReference>
<reference evidence="5 6" key="1">
    <citation type="submission" date="2023-09" db="EMBL/GenBank/DDBJ databases">
        <authorList>
            <person name="Rey-Velasco X."/>
        </authorList>
    </citation>
    <scope>NUCLEOTIDE SEQUENCE [LARGE SCALE GENOMIC DNA]</scope>
    <source>
        <strain evidence="5 6">W345</strain>
    </source>
</reference>
<feature type="domain" description="AMP-dependent synthetase/ligase" evidence="3">
    <location>
        <begin position="32"/>
        <end position="401"/>
    </location>
</feature>
<feature type="domain" description="AMP-binding enzyme C-terminal" evidence="4">
    <location>
        <begin position="450"/>
        <end position="526"/>
    </location>
</feature>
<comment type="caution">
    <text evidence="5">The sequence shown here is derived from an EMBL/GenBank/DDBJ whole genome shotgun (WGS) entry which is preliminary data.</text>
</comment>
<evidence type="ECO:0000256" key="1">
    <source>
        <dbReference type="ARBA" id="ARBA00006432"/>
    </source>
</evidence>
<evidence type="ECO:0000313" key="6">
    <source>
        <dbReference type="Proteomes" id="UP001254608"/>
    </source>
</evidence>
<sequence>MTEDLDPIIRPARAQALRASGLWRDTPMLHWFDAAVAEDPQRTAIVDARAGADERRVSYGDLDLASRRIAANLVRMGVRRGDVVAFQLPNWWQFAAMHLACLRCGAASNPLMPIFRERELAYMLDDARARVAVVPKVFRGFDHAGLLRSLRPRLPHLQHLVVIGEDGPEGFEQALLAESSVPVPGQAPGPDEVVQVLYTSGTTGRPKGVMHSSNTLMANVLPFIERLGLSGADRFFMGSPLAHQTGFLYGLWAPIVLKTSVTLLDSWDKNRAWAAIQKDRTTFTMGATPFLVDLTDAESAPPPAEVALRMFVCGGAPIPRAVAERGAERLQIKIVAVYGMTENGAMTVTPPDAPAEKVFSSDGLPLPGARLRVVDPEDRVLPTGAEGRLQIHSPSNFLGYLRRPQDYGMDDDDWFDSGDLAVLDADGYVRITGRSKDIIIRGGENIPVAEVEELLYRHPAVADAAVVAMPHPRLGETGCCFVTLRPGEHFDLPALRDYLEARGVARNYWPERVEFADALPRTASGKIQKFVLRERARSLAEQNGSAAQ</sequence>
<dbReference type="EMBL" id="JAVRIC010000003">
    <property type="protein sequence ID" value="MDT0496387.1"/>
    <property type="molecule type" value="Genomic_DNA"/>
</dbReference>
<gene>
    <name evidence="5" type="ORF">RM530_03280</name>
</gene>
<dbReference type="SUPFAM" id="SSF56801">
    <property type="entry name" value="Acetyl-CoA synthetase-like"/>
    <property type="match status" value="1"/>
</dbReference>
<keyword evidence="2" id="KW-0436">Ligase</keyword>
<dbReference type="InterPro" id="IPR045851">
    <property type="entry name" value="AMP-bd_C_sf"/>
</dbReference>
<dbReference type="RefSeq" id="WP_311363777.1">
    <property type="nucleotide sequence ID" value="NZ_JAVRIC010000003.1"/>
</dbReference>
<dbReference type="Gene3D" id="3.40.50.12780">
    <property type="entry name" value="N-terminal domain of ligase-like"/>
    <property type="match status" value="1"/>
</dbReference>
<proteinExistence type="inferred from homology"/>
<dbReference type="Proteomes" id="UP001254608">
    <property type="component" value="Unassembled WGS sequence"/>
</dbReference>
<evidence type="ECO:0000259" key="4">
    <source>
        <dbReference type="Pfam" id="PF13193"/>
    </source>
</evidence>
<dbReference type="InterPro" id="IPR042099">
    <property type="entry name" value="ANL_N_sf"/>
</dbReference>
<dbReference type="Pfam" id="PF13193">
    <property type="entry name" value="AMP-binding_C"/>
    <property type="match status" value="1"/>
</dbReference>
<evidence type="ECO:0000256" key="2">
    <source>
        <dbReference type="ARBA" id="ARBA00022598"/>
    </source>
</evidence>
<dbReference type="InterPro" id="IPR020845">
    <property type="entry name" value="AMP-binding_CS"/>
</dbReference>
<dbReference type="InterPro" id="IPR025110">
    <property type="entry name" value="AMP-bd_C"/>
</dbReference>
<organism evidence="5 6">
    <name type="scientific">Banduia mediterranea</name>
    <dbReference type="NCBI Taxonomy" id="3075609"/>
    <lineage>
        <taxon>Bacteria</taxon>
        <taxon>Pseudomonadati</taxon>
        <taxon>Pseudomonadota</taxon>
        <taxon>Gammaproteobacteria</taxon>
        <taxon>Nevskiales</taxon>
        <taxon>Algiphilaceae</taxon>
        <taxon>Banduia</taxon>
    </lineage>
</organism>
<dbReference type="InterPro" id="IPR000873">
    <property type="entry name" value="AMP-dep_synth/lig_dom"/>
</dbReference>
<dbReference type="PANTHER" id="PTHR43201">
    <property type="entry name" value="ACYL-COA SYNTHETASE"/>
    <property type="match status" value="1"/>
</dbReference>
<protein>
    <submittedName>
        <fullName evidence="5">AMP-binding protein</fullName>
    </submittedName>
</protein>
<comment type="similarity">
    <text evidence="1">Belongs to the ATP-dependent AMP-binding enzyme family.</text>
</comment>
<evidence type="ECO:0000259" key="3">
    <source>
        <dbReference type="Pfam" id="PF00501"/>
    </source>
</evidence>
<evidence type="ECO:0000313" key="5">
    <source>
        <dbReference type="EMBL" id="MDT0496387.1"/>
    </source>
</evidence>
<name>A0ABU2WEU7_9GAMM</name>
<keyword evidence="6" id="KW-1185">Reference proteome</keyword>
<accession>A0ABU2WEU7</accession>
<dbReference type="PROSITE" id="PS00455">
    <property type="entry name" value="AMP_BINDING"/>
    <property type="match status" value="1"/>
</dbReference>
<dbReference type="Gene3D" id="3.30.300.30">
    <property type="match status" value="1"/>
</dbReference>